<evidence type="ECO:0000313" key="5">
    <source>
        <dbReference type="EMBL" id="SMC96110.1"/>
    </source>
</evidence>
<dbReference type="EC" id="3.1.3.18" evidence="4"/>
<dbReference type="STRING" id="151894.SAMN04488524_3739"/>
<keyword evidence="6" id="KW-1185">Reference proteome</keyword>
<evidence type="ECO:0000256" key="4">
    <source>
        <dbReference type="ARBA" id="ARBA00013078"/>
    </source>
</evidence>
<name>A0A1W2DF05_9SPHI</name>
<dbReference type="InterPro" id="IPR023214">
    <property type="entry name" value="HAD_sf"/>
</dbReference>
<dbReference type="PANTHER" id="PTHR43434">
    <property type="entry name" value="PHOSPHOGLYCOLATE PHOSPHATASE"/>
    <property type="match status" value="1"/>
</dbReference>
<dbReference type="Gene3D" id="3.40.50.1000">
    <property type="entry name" value="HAD superfamily/HAD-like"/>
    <property type="match status" value="1"/>
</dbReference>
<dbReference type="Pfam" id="PF00702">
    <property type="entry name" value="Hydrolase"/>
    <property type="match status" value="1"/>
</dbReference>
<sequence>MENLLFNQLKLVIFDVDGTLYHQKPLRKRMLFAILGYYILRPWRFREILFLYHFRKEREKKAGFAASDLEAKQYNWCSAKTRFSVKEMKKITNKWMFEHPNKYLKHYMYPGVGIFFNELQKQGISTAIYSDYPAAQKLKAMGLKADLVVNSTDPAINALKPAPNGILYILEQLGIQNKETCLFIGDRDELDGACARNAGVNFLLLDKTAAKTNFYPLLSNKIRSR</sequence>
<dbReference type="AlphaFoldDB" id="A0A1W2DF05"/>
<dbReference type="EMBL" id="FWXT01000003">
    <property type="protein sequence ID" value="SMC96110.1"/>
    <property type="molecule type" value="Genomic_DNA"/>
</dbReference>
<evidence type="ECO:0000256" key="2">
    <source>
        <dbReference type="ARBA" id="ARBA00004818"/>
    </source>
</evidence>
<dbReference type="RefSeq" id="WP_084240522.1">
    <property type="nucleotide sequence ID" value="NZ_FWXT01000003.1"/>
</dbReference>
<dbReference type="InterPro" id="IPR050155">
    <property type="entry name" value="HAD-like_hydrolase_sf"/>
</dbReference>
<accession>A0A1W2DF05</accession>
<evidence type="ECO:0000256" key="3">
    <source>
        <dbReference type="ARBA" id="ARBA00006171"/>
    </source>
</evidence>
<reference evidence="6" key="1">
    <citation type="submission" date="2017-04" db="EMBL/GenBank/DDBJ databases">
        <authorList>
            <person name="Varghese N."/>
            <person name="Submissions S."/>
        </authorList>
    </citation>
    <scope>NUCLEOTIDE SEQUENCE [LARGE SCALE GENOMIC DNA]</scope>
    <source>
        <strain evidence="6">DSM 12126</strain>
    </source>
</reference>
<gene>
    <name evidence="5" type="ORF">SAMN04488524_3739</name>
</gene>
<dbReference type="GO" id="GO:0006281">
    <property type="term" value="P:DNA repair"/>
    <property type="evidence" value="ECO:0007669"/>
    <property type="project" value="TreeGrafter"/>
</dbReference>
<dbReference type="OrthoDB" id="9807630at2"/>
<comment type="catalytic activity">
    <reaction evidence="1">
        <text>2-phosphoglycolate + H2O = glycolate + phosphate</text>
        <dbReference type="Rhea" id="RHEA:14369"/>
        <dbReference type="ChEBI" id="CHEBI:15377"/>
        <dbReference type="ChEBI" id="CHEBI:29805"/>
        <dbReference type="ChEBI" id="CHEBI:43474"/>
        <dbReference type="ChEBI" id="CHEBI:58033"/>
        <dbReference type="EC" id="3.1.3.18"/>
    </reaction>
</comment>
<dbReference type="SUPFAM" id="SSF56784">
    <property type="entry name" value="HAD-like"/>
    <property type="match status" value="1"/>
</dbReference>
<dbReference type="GO" id="GO:0008967">
    <property type="term" value="F:phosphoglycolate phosphatase activity"/>
    <property type="evidence" value="ECO:0007669"/>
    <property type="project" value="UniProtKB-EC"/>
</dbReference>
<dbReference type="PANTHER" id="PTHR43434:SF1">
    <property type="entry name" value="PHOSPHOGLYCOLATE PHOSPHATASE"/>
    <property type="match status" value="1"/>
</dbReference>
<protein>
    <recommendedName>
        <fullName evidence="4">phosphoglycolate phosphatase</fullName>
        <ecNumber evidence="4">3.1.3.18</ecNumber>
    </recommendedName>
</protein>
<comment type="similarity">
    <text evidence="3">Belongs to the HAD-like hydrolase superfamily. CbbY/CbbZ/Gph/YieH family.</text>
</comment>
<evidence type="ECO:0000313" key="6">
    <source>
        <dbReference type="Proteomes" id="UP000192756"/>
    </source>
</evidence>
<dbReference type="NCBIfam" id="TIGR01549">
    <property type="entry name" value="HAD-SF-IA-v1"/>
    <property type="match status" value="1"/>
</dbReference>
<dbReference type="Proteomes" id="UP000192756">
    <property type="component" value="Unassembled WGS sequence"/>
</dbReference>
<dbReference type="SFLD" id="SFLDG01129">
    <property type="entry name" value="C1.5:_HAD__Beta-PGM__Phosphata"/>
    <property type="match status" value="1"/>
</dbReference>
<dbReference type="InterPro" id="IPR006439">
    <property type="entry name" value="HAD-SF_hydro_IA"/>
</dbReference>
<dbReference type="SFLD" id="SFLDS00003">
    <property type="entry name" value="Haloacid_Dehalogenase"/>
    <property type="match status" value="1"/>
</dbReference>
<evidence type="ECO:0000256" key="1">
    <source>
        <dbReference type="ARBA" id="ARBA00000830"/>
    </source>
</evidence>
<proteinExistence type="inferred from homology"/>
<comment type="pathway">
    <text evidence="2">Organic acid metabolism; glycolate biosynthesis; glycolate from 2-phosphoglycolate: step 1/1.</text>
</comment>
<dbReference type="InterPro" id="IPR036412">
    <property type="entry name" value="HAD-like_sf"/>
</dbReference>
<organism evidence="5 6">
    <name type="scientific">Pedobacter africanus</name>
    <dbReference type="NCBI Taxonomy" id="151894"/>
    <lineage>
        <taxon>Bacteria</taxon>
        <taxon>Pseudomonadati</taxon>
        <taxon>Bacteroidota</taxon>
        <taxon>Sphingobacteriia</taxon>
        <taxon>Sphingobacteriales</taxon>
        <taxon>Sphingobacteriaceae</taxon>
        <taxon>Pedobacter</taxon>
    </lineage>
</organism>